<dbReference type="Gene3D" id="2.40.70.10">
    <property type="entry name" value="Acid Proteases"/>
    <property type="match status" value="1"/>
</dbReference>
<sequence length="247" mass="26858">MIEDSPCDENSEEDQLEAELTEVTPEISFHAIAGAEHPPTIRVSGKLQNKSLIVLIDGGSTHNFIDQAIATRFGLPIVKDRKLQVVVANRERVECAGRCQGVRLSIQGMIITADYYVLPVAACQVVLGVQWLETLGPVETNYKQLTMTFIIGGVRHTLQGLGRKAEASSIGVLHSKECSGLQRMGFFFQIQPLKNTLSSNTYLLAIQCLLEEFAEGRGALNVGADGGIANYIQLITLSTWALDVGTN</sequence>
<dbReference type="InterPro" id="IPR021109">
    <property type="entry name" value="Peptidase_aspartic_dom_sf"/>
</dbReference>
<proteinExistence type="predicted"/>
<dbReference type="CDD" id="cd00303">
    <property type="entry name" value="retropepsin_like"/>
    <property type="match status" value="1"/>
</dbReference>
<protein>
    <submittedName>
        <fullName evidence="1">Uncharacterized protein</fullName>
    </submittedName>
</protein>
<dbReference type="AlphaFoldDB" id="A0A4U5QMD7"/>
<organism evidence="1">
    <name type="scientific">Populus alba</name>
    <name type="common">White poplar</name>
    <dbReference type="NCBI Taxonomy" id="43335"/>
    <lineage>
        <taxon>Eukaryota</taxon>
        <taxon>Viridiplantae</taxon>
        <taxon>Streptophyta</taxon>
        <taxon>Embryophyta</taxon>
        <taxon>Tracheophyta</taxon>
        <taxon>Spermatophyta</taxon>
        <taxon>Magnoliopsida</taxon>
        <taxon>eudicotyledons</taxon>
        <taxon>Gunneridae</taxon>
        <taxon>Pentapetalae</taxon>
        <taxon>rosids</taxon>
        <taxon>fabids</taxon>
        <taxon>Malpighiales</taxon>
        <taxon>Salicaceae</taxon>
        <taxon>Saliceae</taxon>
        <taxon>Populus</taxon>
    </lineage>
</organism>
<accession>A0A4U5QMD7</accession>
<dbReference type="EMBL" id="RCHU01000210">
    <property type="protein sequence ID" value="TKS11461.1"/>
    <property type="molecule type" value="Genomic_DNA"/>
</dbReference>
<gene>
    <name evidence="1" type="ORF">D5086_0000074040</name>
</gene>
<comment type="caution">
    <text evidence="1">The sequence shown here is derived from an EMBL/GenBank/DDBJ whole genome shotgun (WGS) entry which is preliminary data.</text>
</comment>
<reference evidence="1" key="1">
    <citation type="submission" date="2018-10" db="EMBL/GenBank/DDBJ databases">
        <title>Population genomic analysis revealed the cold adaptation of white poplar.</title>
        <authorList>
            <person name="Liu Y.-J."/>
        </authorList>
    </citation>
    <scope>NUCLEOTIDE SEQUENCE [LARGE SCALE GENOMIC DNA]</scope>
    <source>
        <strain evidence="1">PAL-ZL1</strain>
    </source>
</reference>
<dbReference type="STRING" id="43335.A0A4U5QMD7"/>
<dbReference type="Pfam" id="PF08284">
    <property type="entry name" value="RVP_2"/>
    <property type="match status" value="1"/>
</dbReference>
<evidence type="ECO:0000313" key="1">
    <source>
        <dbReference type="EMBL" id="TKS11461.1"/>
    </source>
</evidence>
<name>A0A4U5QMD7_POPAL</name>
<dbReference type="SUPFAM" id="SSF50630">
    <property type="entry name" value="Acid proteases"/>
    <property type="match status" value="1"/>
</dbReference>